<dbReference type="GO" id="GO:0002143">
    <property type="term" value="P:tRNA wobble position uridine thiolation"/>
    <property type="evidence" value="ECO:0007669"/>
    <property type="project" value="TreeGrafter"/>
</dbReference>
<evidence type="ECO:0000313" key="2">
    <source>
        <dbReference type="EMBL" id="RLE52958.1"/>
    </source>
</evidence>
<dbReference type="NCBIfam" id="TIGR00269">
    <property type="entry name" value="TIGR00269 family protein"/>
    <property type="match status" value="1"/>
</dbReference>
<gene>
    <name evidence="2" type="ORF">DRJ26_04040</name>
</gene>
<dbReference type="AlphaFoldDB" id="A0A497F1W9"/>
<dbReference type="InterPro" id="IPR014729">
    <property type="entry name" value="Rossmann-like_a/b/a_fold"/>
</dbReference>
<proteinExistence type="predicted"/>
<dbReference type="GO" id="GO:0000049">
    <property type="term" value="F:tRNA binding"/>
    <property type="evidence" value="ECO:0007669"/>
    <property type="project" value="InterPro"/>
</dbReference>
<dbReference type="EMBL" id="QMRA01000089">
    <property type="protein sequence ID" value="RLE52958.1"/>
    <property type="molecule type" value="Genomic_DNA"/>
</dbReference>
<comment type="caution">
    <text evidence="2">The sequence shown here is derived from an EMBL/GenBank/DDBJ whole genome shotgun (WGS) entry which is preliminary data.</text>
</comment>
<dbReference type="PANTHER" id="PTHR11807">
    <property type="entry name" value="ATPASES OF THE PP SUPERFAMILY-RELATED"/>
    <property type="match status" value="1"/>
</dbReference>
<feature type="non-terminal residue" evidence="2">
    <location>
        <position position="1"/>
    </location>
</feature>
<keyword evidence="1" id="KW-0808">Transferase</keyword>
<dbReference type="Proteomes" id="UP000269499">
    <property type="component" value="Unassembled WGS sequence"/>
</dbReference>
<evidence type="ECO:0000256" key="1">
    <source>
        <dbReference type="ARBA" id="ARBA00022679"/>
    </source>
</evidence>
<dbReference type="SUPFAM" id="SSF52402">
    <property type="entry name" value="Adenine nucleotide alpha hydrolases-like"/>
    <property type="match status" value="1"/>
</dbReference>
<dbReference type="Gene3D" id="3.40.50.620">
    <property type="entry name" value="HUPs"/>
    <property type="match status" value="1"/>
</dbReference>
<reference evidence="2 3" key="1">
    <citation type="submission" date="2018-06" db="EMBL/GenBank/DDBJ databases">
        <title>Extensive metabolic versatility and redundancy in microbially diverse, dynamic hydrothermal sediments.</title>
        <authorList>
            <person name="Dombrowski N."/>
            <person name="Teske A."/>
            <person name="Baker B.J."/>
        </authorList>
    </citation>
    <scope>NUCLEOTIDE SEQUENCE [LARGE SCALE GENOMIC DNA]</scope>
    <source>
        <strain evidence="2">B20_G2</strain>
    </source>
</reference>
<accession>A0A497F1W9</accession>
<dbReference type="GO" id="GO:0002144">
    <property type="term" value="C:cytosolic tRNA wobble base thiouridylase complex"/>
    <property type="evidence" value="ECO:0007669"/>
    <property type="project" value="TreeGrafter"/>
</dbReference>
<evidence type="ECO:0000313" key="3">
    <source>
        <dbReference type="Proteomes" id="UP000269499"/>
    </source>
</evidence>
<sequence>YASGNLDLLSRSGPTAPSKYKILVAKIKPLYEVTELETATYCKVNNLKYVESKCPYAEKAPTIALKDVVNNIEKIRPGFKLHLIRSFNRKIKPAIKSFYAQLEGELKFCKICGYPTNATYCAFCRLKRRIL</sequence>
<organism evidence="2 3">
    <name type="scientific">Thermoproteota archaeon</name>
    <dbReference type="NCBI Taxonomy" id="2056631"/>
    <lineage>
        <taxon>Archaea</taxon>
        <taxon>Thermoproteota</taxon>
    </lineage>
</organism>
<name>A0A497F1W9_9CREN</name>
<protein>
    <submittedName>
        <fullName evidence="2">TIGR00269 family protein</fullName>
    </submittedName>
</protein>
<dbReference type="PANTHER" id="PTHR11807:SF27">
    <property type="entry name" value="TRNA-5-METHYLURIDINE(54) 2-SULFURTRANSFERASE"/>
    <property type="match status" value="1"/>
</dbReference>
<dbReference type="GO" id="GO:0016740">
    <property type="term" value="F:transferase activity"/>
    <property type="evidence" value="ECO:0007669"/>
    <property type="project" value="UniProtKB-KW"/>
</dbReference>
<dbReference type="InterPro" id="IPR000541">
    <property type="entry name" value="Ncs6/Tuc1/Ctu1"/>
</dbReference>